<dbReference type="Pfam" id="PF23286">
    <property type="entry name" value="LRR_13"/>
    <property type="match status" value="1"/>
</dbReference>
<keyword evidence="1" id="KW-0433">Leucine-rich repeat</keyword>
<keyword evidence="2" id="KW-0677">Repeat</keyword>
<dbReference type="InterPro" id="IPR027417">
    <property type="entry name" value="P-loop_NTPase"/>
</dbReference>
<organism evidence="5 6">
    <name type="scientific">Prunus mume</name>
    <name type="common">Japanese apricot</name>
    <name type="synonym">Armeniaca mume</name>
    <dbReference type="NCBI Taxonomy" id="102107"/>
    <lineage>
        <taxon>Eukaryota</taxon>
        <taxon>Viridiplantae</taxon>
        <taxon>Streptophyta</taxon>
        <taxon>Embryophyta</taxon>
        <taxon>Tracheophyta</taxon>
        <taxon>Spermatophyta</taxon>
        <taxon>Magnoliopsida</taxon>
        <taxon>eudicotyledons</taxon>
        <taxon>Gunneridae</taxon>
        <taxon>Pentapetalae</taxon>
        <taxon>rosids</taxon>
        <taxon>fabids</taxon>
        <taxon>Rosales</taxon>
        <taxon>Rosaceae</taxon>
        <taxon>Amygdaloideae</taxon>
        <taxon>Amygdaleae</taxon>
        <taxon>Prunus</taxon>
    </lineage>
</organism>
<proteinExistence type="predicted"/>
<dbReference type="Pfam" id="PF23282">
    <property type="entry name" value="WHD_ROQ1"/>
    <property type="match status" value="1"/>
</dbReference>
<evidence type="ECO:0000259" key="4">
    <source>
        <dbReference type="PROSITE" id="PS50104"/>
    </source>
</evidence>
<evidence type="ECO:0000256" key="3">
    <source>
        <dbReference type="ARBA" id="ARBA00022821"/>
    </source>
</evidence>
<sequence>MTIQPVFPSSSSSSSSSSPYDVFLSFRGEDTRTNFTDHLRNALVGKGIHTFIDDDELPRGEEIAPALLKAIEDSRISLIVFSENYASSRWCLDELVEILRCKQSKQQIVWPIFYRVNPSHVRNQTNKFGNAFNGLIESKFKDNAKKVLIWREALTKAANLSGHPFKDGEHEATFINNIVDGILSQGLSRTYLNVAKYPVGIQSHVQDVERLLDVGGNGRRMVGIWGASGIGKTTIAKAIWNGIAHKFEGSCFLPNVREGSLIQLQENLLDKILGKKLKIGNVDEGFGVIMERLRHKKILLILDDVDELEQLDNLAGDDWFGEGSRVIITSKDMRLLDNRDIELIYEVKKLYYNQLLELFSWHAFGRTEPPKDYLELAQRAIAFADGLPLALTILGSHLRNRGIRCWQVILDGYKGEPYTHIERILQKSYDALDDDTKEVFLNIACFFKGANKDVVLQIVPQNCIEVLLDKAMITIEWDDRILMHDLLANLGKNIVHKESPNDPGKRSRLWFYEDVKLVLTENTGTRNIKGIIVKLPESAEINLNPECFRNMVNLEIFINRNASLCGHINYLPNALRLIDWDRCQLQSLPPNFQGNRLVEFNMPCSHIRQLEGFKHLSKLTSMNLRGCQFLEKIPDVSGIPNIKYLNLRECTLLFEVDGSVGFLDKLVQLDLGGCFNLTRFATRLRLKSLEELDLRDCKRLVSFPEIEVQMESLQHLNISGSGVRELPSSIAYLTGLRELYLSGCFNLTRFATLGLKSFEELDLSNCERLESFPEIEVEMESLETLGISGSGVRELPSSIAHLTGLEVLQPDYCENLTITVNSQVSSSNSELQLLPNLIDFRLRGCNLSKINLLLPLDCWSTLTVLNLSRNNFVNLPICFTKFVNLRNLDLSDCKSLLEIPEQVLPPRVTWVLLDNCTSLEKIPKLAWVLMDNCTSLEKIPEISPGNDEMYLGLTNCVRLRGYDITENIFLNQVSVSSLHSHFNISLPGNEVPKWFSCRKDATLAKVKKKEVEEEEEEEYYHAGCEVSFEIPPNLKLETLRLVLCVVSIAHAKILLNGKLVNESGIGLYERHIGLRESHVCLESIPLLDRRNAYEFEEPLTKQGNTCQVIFDLSGEVPTPVKIPCGVHLLGHQVVDVSETDVVDHGPMQLLLPDAMAVDDDIYDDQHQDCELLSLSLGSKTSLGKRPRQSYYMALHDDHRANIVDIGDHEAQWLTLFTGPADHQKRRHIDPNEEPKQ</sequence>
<dbReference type="Gene3D" id="3.40.50.10140">
    <property type="entry name" value="Toll/interleukin-1 receptor homology (TIR) domain"/>
    <property type="match status" value="1"/>
</dbReference>
<evidence type="ECO:0000313" key="6">
    <source>
        <dbReference type="RefSeq" id="XP_008245201.1"/>
    </source>
</evidence>
<dbReference type="Gene3D" id="3.80.10.10">
    <property type="entry name" value="Ribonuclease Inhibitor"/>
    <property type="match status" value="2"/>
</dbReference>
<dbReference type="InterPro" id="IPR058546">
    <property type="entry name" value="RPS4B/Roq1-like_LRR"/>
</dbReference>
<dbReference type="PANTHER" id="PTHR11017">
    <property type="entry name" value="LEUCINE-RICH REPEAT-CONTAINING PROTEIN"/>
    <property type="match status" value="1"/>
</dbReference>
<accession>A0ABM0PVL9</accession>
<dbReference type="Gene3D" id="1.10.8.430">
    <property type="entry name" value="Helical domain of apoptotic protease-activating factors"/>
    <property type="match status" value="1"/>
</dbReference>
<dbReference type="SUPFAM" id="SSF52200">
    <property type="entry name" value="Toll/Interleukin receptor TIR domain"/>
    <property type="match status" value="1"/>
</dbReference>
<protein>
    <submittedName>
        <fullName evidence="6">TMV resistance protein N-like</fullName>
    </submittedName>
</protein>
<dbReference type="InterPro" id="IPR002182">
    <property type="entry name" value="NB-ARC"/>
</dbReference>
<dbReference type="InterPro" id="IPR000157">
    <property type="entry name" value="TIR_dom"/>
</dbReference>
<dbReference type="Pfam" id="PF01582">
    <property type="entry name" value="TIR"/>
    <property type="match status" value="1"/>
</dbReference>
<evidence type="ECO:0000256" key="1">
    <source>
        <dbReference type="ARBA" id="ARBA00022614"/>
    </source>
</evidence>
<dbReference type="InterPro" id="IPR032675">
    <property type="entry name" value="LRR_dom_sf"/>
</dbReference>
<dbReference type="Proteomes" id="UP000694861">
    <property type="component" value="Unplaced"/>
</dbReference>
<keyword evidence="3" id="KW-0611">Plant defense</keyword>
<keyword evidence="5" id="KW-1185">Reference proteome</keyword>
<reference evidence="6" key="2">
    <citation type="submission" date="2025-08" db="UniProtKB">
        <authorList>
            <consortium name="RefSeq"/>
        </authorList>
    </citation>
    <scope>IDENTIFICATION</scope>
</reference>
<dbReference type="SUPFAM" id="SSF52540">
    <property type="entry name" value="P-loop containing nucleoside triphosphate hydrolases"/>
    <property type="match status" value="1"/>
</dbReference>
<dbReference type="SUPFAM" id="SSF52058">
    <property type="entry name" value="L domain-like"/>
    <property type="match status" value="2"/>
</dbReference>
<evidence type="ECO:0000313" key="5">
    <source>
        <dbReference type="Proteomes" id="UP000694861"/>
    </source>
</evidence>
<dbReference type="PRINTS" id="PR00364">
    <property type="entry name" value="DISEASERSIST"/>
</dbReference>
<gene>
    <name evidence="6" type="primary">LOC103343313</name>
</gene>
<dbReference type="InterPro" id="IPR042197">
    <property type="entry name" value="Apaf_helical"/>
</dbReference>
<feature type="domain" description="TIR" evidence="4">
    <location>
        <begin position="18"/>
        <end position="186"/>
    </location>
</feature>
<dbReference type="Pfam" id="PF00931">
    <property type="entry name" value="NB-ARC"/>
    <property type="match status" value="1"/>
</dbReference>
<dbReference type="SMART" id="SM00255">
    <property type="entry name" value="TIR"/>
    <property type="match status" value="1"/>
</dbReference>
<dbReference type="Gene3D" id="3.40.50.300">
    <property type="entry name" value="P-loop containing nucleotide triphosphate hydrolases"/>
    <property type="match status" value="1"/>
</dbReference>
<dbReference type="GeneID" id="103343313"/>
<dbReference type="InterPro" id="IPR044974">
    <property type="entry name" value="Disease_R_plants"/>
</dbReference>
<dbReference type="PROSITE" id="PS50104">
    <property type="entry name" value="TIR"/>
    <property type="match status" value="1"/>
</dbReference>
<name>A0ABM0PVL9_PRUMU</name>
<reference evidence="5" key="1">
    <citation type="journal article" date="2012" name="Nat. Commun.">
        <title>The genome of Prunus mume.</title>
        <authorList>
            <person name="Zhang Q."/>
            <person name="Chen W."/>
            <person name="Sun L."/>
            <person name="Zhao F."/>
            <person name="Huang B."/>
            <person name="Yang W."/>
            <person name="Tao Y."/>
            <person name="Wang J."/>
            <person name="Yuan Z."/>
            <person name="Fan G."/>
            <person name="Xing Z."/>
            <person name="Han C."/>
            <person name="Pan H."/>
            <person name="Zhong X."/>
            <person name="Shi W."/>
            <person name="Liang X."/>
            <person name="Du D."/>
            <person name="Sun F."/>
            <person name="Xu Z."/>
            <person name="Hao R."/>
            <person name="Lv T."/>
            <person name="Lv Y."/>
            <person name="Zheng Z."/>
            <person name="Sun M."/>
            <person name="Luo L."/>
            <person name="Cai M."/>
            <person name="Gao Y."/>
            <person name="Wang J."/>
            <person name="Yin Y."/>
            <person name="Xu X."/>
            <person name="Cheng T."/>
            <person name="Wang J."/>
        </authorList>
    </citation>
    <scope>NUCLEOTIDE SEQUENCE [LARGE SCALE GENOMIC DNA]</scope>
</reference>
<dbReference type="RefSeq" id="XP_008245201.1">
    <property type="nucleotide sequence ID" value="XM_008246979.2"/>
</dbReference>
<evidence type="ECO:0000256" key="2">
    <source>
        <dbReference type="ARBA" id="ARBA00022737"/>
    </source>
</evidence>
<dbReference type="InterPro" id="IPR035897">
    <property type="entry name" value="Toll_tir_struct_dom_sf"/>
</dbReference>
<dbReference type="PANTHER" id="PTHR11017:SF570">
    <property type="entry name" value="DISEASE RESISTANCE PROTEIN (TIR-NBS CLASS)-RELATED"/>
    <property type="match status" value="1"/>
</dbReference>
<dbReference type="InterPro" id="IPR058192">
    <property type="entry name" value="WHD_ROQ1-like"/>
</dbReference>